<comment type="caution">
    <text evidence="1">The sequence shown here is derived from an EMBL/GenBank/DDBJ whole genome shotgun (WGS) entry which is preliminary data.</text>
</comment>
<protein>
    <submittedName>
        <fullName evidence="1">Uncharacterized protein</fullName>
    </submittedName>
</protein>
<organism evidence="1 2">
    <name type="scientific">Williamsia maris</name>
    <dbReference type="NCBI Taxonomy" id="72806"/>
    <lineage>
        <taxon>Bacteria</taxon>
        <taxon>Bacillati</taxon>
        <taxon>Actinomycetota</taxon>
        <taxon>Actinomycetes</taxon>
        <taxon>Mycobacteriales</taxon>
        <taxon>Nocardiaceae</taxon>
        <taxon>Williamsia</taxon>
    </lineage>
</organism>
<evidence type="ECO:0000313" key="1">
    <source>
        <dbReference type="EMBL" id="MCP2175897.1"/>
    </source>
</evidence>
<dbReference type="EMBL" id="JAMTCJ010000002">
    <property type="protein sequence ID" value="MCP2175897.1"/>
    <property type="molecule type" value="Genomic_DNA"/>
</dbReference>
<evidence type="ECO:0000313" key="2">
    <source>
        <dbReference type="Proteomes" id="UP001206895"/>
    </source>
</evidence>
<dbReference type="Pfam" id="PF19136">
    <property type="entry name" value="DUF5819"/>
    <property type="match status" value="1"/>
</dbReference>
<accession>A0ABT1HCA6</accession>
<gene>
    <name evidence="1" type="ORF">LX13_001716</name>
</gene>
<name>A0ABT1HCA6_9NOCA</name>
<keyword evidence="2" id="KW-1185">Reference proteome</keyword>
<dbReference type="Proteomes" id="UP001206895">
    <property type="component" value="Unassembled WGS sequence"/>
</dbReference>
<sequence>MTDQDSTEKVGRGPKAVVCLLLLCAAIYAVCAIVVDMPSSPVQTRVAVPANKVIHPVFDQDWQLFAPTPATSNSLIKVTAVTERGGTRTTQAPFDIEAPLENAAIANPVLPTKLAGLSLAANEEWNTYRTKLQAIKSTVAPKNRQAAIAELDHEYRFTYDSLDRAASYYAHARFPGTRIVKVRVTFYKQDMVPFSRRNDHPVMPVTPLLQTSWLPYMADIDGGS</sequence>
<dbReference type="InterPro" id="IPR043857">
    <property type="entry name" value="DUF5819"/>
</dbReference>
<proteinExistence type="predicted"/>
<reference evidence="1 2" key="1">
    <citation type="submission" date="2022-06" db="EMBL/GenBank/DDBJ databases">
        <title>Genomic Encyclopedia of Archaeal and Bacterial Type Strains, Phase II (KMG-II): from individual species to whole genera.</title>
        <authorList>
            <person name="Goeker M."/>
        </authorList>
    </citation>
    <scope>NUCLEOTIDE SEQUENCE [LARGE SCALE GENOMIC DNA]</scope>
    <source>
        <strain evidence="1 2">DSM 44693</strain>
    </source>
</reference>
<dbReference type="RefSeq" id="WP_253660934.1">
    <property type="nucleotide sequence ID" value="NZ_BAAAJQ010000001.1"/>
</dbReference>